<dbReference type="Proteomes" id="UP001155145">
    <property type="component" value="Unassembled WGS sequence"/>
</dbReference>
<evidence type="ECO:0000313" key="10">
    <source>
        <dbReference type="Proteomes" id="UP000829758"/>
    </source>
</evidence>
<dbReference type="InterPro" id="IPR025302">
    <property type="entry name" value="DrrA1/2-like_C"/>
</dbReference>
<keyword evidence="10" id="KW-1185">Reference proteome</keyword>
<evidence type="ECO:0000256" key="1">
    <source>
        <dbReference type="ARBA" id="ARBA00004202"/>
    </source>
</evidence>
<organism evidence="8 11">
    <name type="scientific">Arthrobacter zhangbolii</name>
    <dbReference type="NCBI Taxonomy" id="2886936"/>
    <lineage>
        <taxon>Bacteria</taxon>
        <taxon>Bacillati</taxon>
        <taxon>Actinomycetota</taxon>
        <taxon>Actinomycetes</taxon>
        <taxon>Micrococcales</taxon>
        <taxon>Micrococcaceae</taxon>
        <taxon>Arthrobacter</taxon>
    </lineage>
</organism>
<keyword evidence="5 8" id="KW-0067">ATP-binding</keyword>
<evidence type="ECO:0000259" key="7">
    <source>
        <dbReference type="PROSITE" id="PS50893"/>
    </source>
</evidence>
<dbReference type="EMBL" id="CP094984">
    <property type="protein sequence ID" value="UON91817.1"/>
    <property type="molecule type" value="Genomic_DNA"/>
</dbReference>
<evidence type="ECO:0000313" key="8">
    <source>
        <dbReference type="EMBL" id="MCC3272320.1"/>
    </source>
</evidence>
<evidence type="ECO:0000256" key="2">
    <source>
        <dbReference type="ARBA" id="ARBA00005417"/>
    </source>
</evidence>
<evidence type="ECO:0000256" key="5">
    <source>
        <dbReference type="ARBA" id="ARBA00022840"/>
    </source>
</evidence>
<evidence type="ECO:0000256" key="3">
    <source>
        <dbReference type="ARBA" id="ARBA00022448"/>
    </source>
</evidence>
<dbReference type="PANTHER" id="PTHR42711">
    <property type="entry name" value="ABC TRANSPORTER ATP-BINDING PROTEIN"/>
    <property type="match status" value="1"/>
</dbReference>
<accession>A0A9X1S8A3</accession>
<comment type="subcellular location">
    <subcellularLocation>
        <location evidence="1">Cell membrane</location>
        <topology evidence="1">Peripheral membrane protein</topology>
    </subcellularLocation>
</comment>
<dbReference type="GO" id="GO:0046677">
    <property type="term" value="P:response to antibiotic"/>
    <property type="evidence" value="ECO:0007669"/>
    <property type="project" value="UniProtKB-KW"/>
</dbReference>
<sequence>MRGDSAIAVRGLTKRFGRVAAVDDLSFEVEAGSVFAFLGANGAGKSTTISCLTTVLPFDAGTVEVAGHDVVRRGNGVREAIGVVFQDSMLDPILTGRENLQTRARFYSPDKAANNARIQELSRLVGLEDFIDRRYSTYSGGQRRRVDIARALLYSPSIIFLDEPTAGLDPASRAIVWSTIHDLRENQGLTVFLTTHYMEETEEADRVCVIEKGRIIADGTPTTLRAQYSRSVLSITSADPGALRMLARETGVDVIGGEANMVRLAVERSDTARELLAEHGGNVLDFEFRHGTMDDVFLALTGRTGDAE</sequence>
<evidence type="ECO:0000256" key="6">
    <source>
        <dbReference type="ARBA" id="ARBA00023251"/>
    </source>
</evidence>
<dbReference type="Proteomes" id="UP000829758">
    <property type="component" value="Chromosome"/>
</dbReference>
<protein>
    <submittedName>
        <fullName evidence="8">ABC transporter ATP-binding protein</fullName>
    </submittedName>
</protein>
<dbReference type="InterPro" id="IPR027417">
    <property type="entry name" value="P-loop_NTPase"/>
</dbReference>
<keyword evidence="3" id="KW-0813">Transport</keyword>
<gene>
    <name evidence="8" type="ORF">LJ755_06190</name>
    <name evidence="9" type="ORF">MUK71_14725</name>
</gene>
<dbReference type="Gene3D" id="3.40.50.300">
    <property type="entry name" value="P-loop containing nucleotide triphosphate hydrolases"/>
    <property type="match status" value="1"/>
</dbReference>
<dbReference type="RefSeq" id="WP_244802789.1">
    <property type="nucleotide sequence ID" value="NZ_CP094984.1"/>
</dbReference>
<dbReference type="Pfam" id="PF00005">
    <property type="entry name" value="ABC_tran"/>
    <property type="match status" value="1"/>
</dbReference>
<dbReference type="SMART" id="SM00382">
    <property type="entry name" value="AAA"/>
    <property type="match status" value="1"/>
</dbReference>
<dbReference type="GO" id="GO:0005524">
    <property type="term" value="F:ATP binding"/>
    <property type="evidence" value="ECO:0007669"/>
    <property type="project" value="UniProtKB-KW"/>
</dbReference>
<feature type="domain" description="ABC transporter" evidence="7">
    <location>
        <begin position="7"/>
        <end position="237"/>
    </location>
</feature>
<dbReference type="EMBL" id="JAJFZT010000003">
    <property type="protein sequence ID" value="MCC3272320.1"/>
    <property type="molecule type" value="Genomic_DNA"/>
</dbReference>
<dbReference type="GO" id="GO:0016887">
    <property type="term" value="F:ATP hydrolysis activity"/>
    <property type="evidence" value="ECO:0007669"/>
    <property type="project" value="InterPro"/>
</dbReference>
<keyword evidence="6" id="KW-0046">Antibiotic resistance</keyword>
<dbReference type="Pfam" id="PF13732">
    <property type="entry name" value="DrrA1-3_C"/>
    <property type="match status" value="1"/>
</dbReference>
<evidence type="ECO:0000256" key="4">
    <source>
        <dbReference type="ARBA" id="ARBA00022741"/>
    </source>
</evidence>
<dbReference type="GO" id="GO:0005886">
    <property type="term" value="C:plasma membrane"/>
    <property type="evidence" value="ECO:0007669"/>
    <property type="project" value="UniProtKB-SubCell"/>
</dbReference>
<reference evidence="8" key="1">
    <citation type="submission" date="2021-10" db="EMBL/GenBank/DDBJ databases">
        <title>Novel species in genus Arthrobacter.</title>
        <authorList>
            <person name="Liu Y."/>
        </authorList>
    </citation>
    <scope>NUCLEOTIDE SEQUENCE</scope>
    <source>
        <strain evidence="8">Zg-Y462</strain>
        <strain evidence="10">zg-Y462</strain>
    </source>
</reference>
<comment type="similarity">
    <text evidence="2">Belongs to the ABC transporter superfamily.</text>
</comment>
<dbReference type="AlphaFoldDB" id="A0A9X1S8A3"/>
<name>A0A9X1S8A3_9MICC</name>
<dbReference type="InterPro" id="IPR003593">
    <property type="entry name" value="AAA+_ATPase"/>
</dbReference>
<evidence type="ECO:0000313" key="11">
    <source>
        <dbReference type="Proteomes" id="UP001155145"/>
    </source>
</evidence>
<dbReference type="InterPro" id="IPR050763">
    <property type="entry name" value="ABC_transporter_ATP-binding"/>
</dbReference>
<proteinExistence type="inferred from homology"/>
<dbReference type="InterPro" id="IPR017871">
    <property type="entry name" value="ABC_transporter-like_CS"/>
</dbReference>
<keyword evidence="4" id="KW-0547">Nucleotide-binding</keyword>
<dbReference type="PROSITE" id="PS00211">
    <property type="entry name" value="ABC_TRANSPORTER_1"/>
    <property type="match status" value="1"/>
</dbReference>
<dbReference type="InterPro" id="IPR003439">
    <property type="entry name" value="ABC_transporter-like_ATP-bd"/>
</dbReference>
<evidence type="ECO:0000313" key="9">
    <source>
        <dbReference type="EMBL" id="UON91817.1"/>
    </source>
</evidence>
<dbReference type="PROSITE" id="PS50893">
    <property type="entry name" value="ABC_TRANSPORTER_2"/>
    <property type="match status" value="1"/>
</dbReference>
<dbReference type="PANTHER" id="PTHR42711:SF5">
    <property type="entry name" value="ABC TRANSPORTER ATP-BINDING PROTEIN NATA"/>
    <property type="match status" value="1"/>
</dbReference>
<dbReference type="SUPFAM" id="SSF52540">
    <property type="entry name" value="P-loop containing nucleoside triphosphate hydrolases"/>
    <property type="match status" value="1"/>
</dbReference>